<dbReference type="NCBIfam" id="TIGR00426">
    <property type="entry name" value="competence protein ComEA helix-hairpin-helix repeat region"/>
    <property type="match status" value="1"/>
</dbReference>
<gene>
    <name evidence="3" type="primary">comEA</name>
    <name evidence="3" type="ORF">RR49_00868</name>
</gene>
<organism evidence="3 4">
    <name type="scientific">Microbacterium ginsengisoli</name>
    <dbReference type="NCBI Taxonomy" id="400772"/>
    <lineage>
        <taxon>Bacteria</taxon>
        <taxon>Bacillati</taxon>
        <taxon>Actinomycetota</taxon>
        <taxon>Actinomycetes</taxon>
        <taxon>Micrococcales</taxon>
        <taxon>Microbacteriaceae</taxon>
        <taxon>Microbacterium</taxon>
    </lineage>
</organism>
<dbReference type="Gene3D" id="3.10.560.10">
    <property type="entry name" value="Outer membrane lipoprotein wza domain like"/>
    <property type="match status" value="1"/>
</dbReference>
<evidence type="ECO:0000313" key="4">
    <source>
        <dbReference type="Proteomes" id="UP000033451"/>
    </source>
</evidence>
<dbReference type="EMBL" id="JYIY01000065">
    <property type="protein sequence ID" value="KJL37808.1"/>
    <property type="molecule type" value="Genomic_DNA"/>
</dbReference>
<dbReference type="InterPro" id="IPR010994">
    <property type="entry name" value="RuvA_2-like"/>
</dbReference>
<dbReference type="RefSeq" id="WP_045246845.1">
    <property type="nucleotide sequence ID" value="NZ_JYIY01000065.1"/>
</dbReference>
<accession>A0A0F0LVU0</accession>
<dbReference type="Pfam" id="PF10531">
    <property type="entry name" value="SLBB"/>
    <property type="match status" value="1"/>
</dbReference>
<evidence type="ECO:0000259" key="2">
    <source>
        <dbReference type="SMART" id="SM00278"/>
    </source>
</evidence>
<dbReference type="SUPFAM" id="SSF47781">
    <property type="entry name" value="RuvA domain 2-like"/>
    <property type="match status" value="1"/>
</dbReference>
<name>A0A0F0LVU0_9MICO</name>
<evidence type="ECO:0000313" key="3">
    <source>
        <dbReference type="EMBL" id="KJL37808.1"/>
    </source>
</evidence>
<reference evidence="3 4" key="1">
    <citation type="submission" date="2015-02" db="EMBL/GenBank/DDBJ databases">
        <title>Draft genome sequences of ten Microbacterium spp. with emphasis on heavy metal contaminated environments.</title>
        <authorList>
            <person name="Corretto E."/>
        </authorList>
    </citation>
    <scope>NUCLEOTIDE SEQUENCE [LARGE SCALE GENOMIC DNA]</scope>
    <source>
        <strain evidence="3 4">DSM 18659</strain>
    </source>
</reference>
<evidence type="ECO:0000256" key="1">
    <source>
        <dbReference type="SAM" id="Phobius"/>
    </source>
</evidence>
<feature type="transmembrane region" description="Helical" evidence="1">
    <location>
        <begin position="16"/>
        <end position="38"/>
    </location>
</feature>
<proteinExistence type="predicted"/>
<dbReference type="GO" id="GO:0015627">
    <property type="term" value="C:type II protein secretion system complex"/>
    <property type="evidence" value="ECO:0007669"/>
    <property type="project" value="TreeGrafter"/>
</dbReference>
<dbReference type="STRING" id="400772.RR49_00868"/>
<dbReference type="PANTHER" id="PTHR21180:SF32">
    <property type="entry name" value="ENDONUCLEASE_EXONUCLEASE_PHOSPHATASE FAMILY DOMAIN-CONTAINING PROTEIN 1"/>
    <property type="match status" value="1"/>
</dbReference>
<keyword evidence="1" id="KW-0472">Membrane</keyword>
<dbReference type="InterPro" id="IPR019554">
    <property type="entry name" value="Soluble_ligand-bd"/>
</dbReference>
<dbReference type="GO" id="GO:0003677">
    <property type="term" value="F:DNA binding"/>
    <property type="evidence" value="ECO:0007669"/>
    <property type="project" value="InterPro"/>
</dbReference>
<dbReference type="Gene3D" id="1.10.150.280">
    <property type="entry name" value="AF1531-like domain"/>
    <property type="match status" value="1"/>
</dbReference>
<dbReference type="InterPro" id="IPR003583">
    <property type="entry name" value="Hlx-hairpin-Hlx_DNA-bd_motif"/>
</dbReference>
<dbReference type="GO" id="GO:0015628">
    <property type="term" value="P:protein secretion by the type II secretion system"/>
    <property type="evidence" value="ECO:0007669"/>
    <property type="project" value="TreeGrafter"/>
</dbReference>
<dbReference type="PATRIC" id="fig|400772.4.peg.897"/>
<dbReference type="PANTHER" id="PTHR21180">
    <property type="entry name" value="ENDONUCLEASE/EXONUCLEASE/PHOSPHATASE FAMILY DOMAIN-CONTAINING PROTEIN 1"/>
    <property type="match status" value="1"/>
</dbReference>
<keyword evidence="4" id="KW-1185">Reference proteome</keyword>
<dbReference type="InterPro" id="IPR051675">
    <property type="entry name" value="Endo/Exo/Phosphatase_dom_1"/>
</dbReference>
<keyword evidence="1" id="KW-0812">Transmembrane</keyword>
<sequence length="198" mass="19627">MRGSDDLPTVRPGVRVGVGAAVVVVLIALGVTVVIGMVRSGGSTEVMDAAASTSPSAAPFGQVYVHVAGAVATPGMYRLESGARLADAIAAAGGFTADADRAAVNLARTVSDGEQLVVPVAGTSPQGGTAPAAGDGLVNLNTADAAALDTLPGVGPATAARILAWREEHGRFGSVDDLLSVSGIGEKTLDELRDKVTV</sequence>
<dbReference type="InterPro" id="IPR004509">
    <property type="entry name" value="Competence_ComEA_HhH"/>
</dbReference>
<feature type="domain" description="Helix-hairpin-helix DNA-binding motif class 1" evidence="2">
    <location>
        <begin position="146"/>
        <end position="165"/>
    </location>
</feature>
<feature type="domain" description="Helix-hairpin-helix DNA-binding motif class 1" evidence="2">
    <location>
        <begin position="176"/>
        <end position="195"/>
    </location>
</feature>
<comment type="caution">
    <text evidence="3">The sequence shown here is derived from an EMBL/GenBank/DDBJ whole genome shotgun (WGS) entry which is preliminary data.</text>
</comment>
<protein>
    <submittedName>
        <fullName evidence="3">ComE operon protein 1</fullName>
    </submittedName>
</protein>
<dbReference type="Proteomes" id="UP000033451">
    <property type="component" value="Unassembled WGS sequence"/>
</dbReference>
<dbReference type="Pfam" id="PF12836">
    <property type="entry name" value="HHH_3"/>
    <property type="match status" value="1"/>
</dbReference>
<dbReference type="GO" id="GO:0006281">
    <property type="term" value="P:DNA repair"/>
    <property type="evidence" value="ECO:0007669"/>
    <property type="project" value="InterPro"/>
</dbReference>
<dbReference type="SMART" id="SM00278">
    <property type="entry name" value="HhH1"/>
    <property type="match status" value="2"/>
</dbReference>
<keyword evidence="1" id="KW-1133">Transmembrane helix</keyword>
<dbReference type="AlphaFoldDB" id="A0A0F0LVU0"/>